<proteinExistence type="predicted"/>
<feature type="region of interest" description="Disordered" evidence="1">
    <location>
        <begin position="1"/>
        <end position="27"/>
    </location>
</feature>
<feature type="compositionally biased region" description="Polar residues" evidence="1">
    <location>
        <begin position="228"/>
        <end position="245"/>
    </location>
</feature>
<feature type="compositionally biased region" description="Low complexity" evidence="1">
    <location>
        <begin position="200"/>
        <end position="227"/>
    </location>
</feature>
<dbReference type="EMBL" id="PDDY01000004">
    <property type="protein sequence ID" value="PEH40011.1"/>
    <property type="molecule type" value="Genomic_DNA"/>
</dbReference>
<feature type="region of interest" description="Disordered" evidence="1">
    <location>
        <begin position="190"/>
        <end position="279"/>
    </location>
</feature>
<organism evidence="2 3">
    <name type="scientific">Burkholderia gladioli</name>
    <name type="common">Pseudomonas marginata</name>
    <name type="synonym">Phytomonas marginata</name>
    <dbReference type="NCBI Taxonomy" id="28095"/>
    <lineage>
        <taxon>Bacteria</taxon>
        <taxon>Pseudomonadati</taxon>
        <taxon>Pseudomonadota</taxon>
        <taxon>Betaproteobacteria</taxon>
        <taxon>Burkholderiales</taxon>
        <taxon>Burkholderiaceae</taxon>
        <taxon>Burkholderia</taxon>
    </lineage>
</organism>
<name>A0A2A7S8W1_BURGA</name>
<feature type="compositionally biased region" description="Low complexity" evidence="1">
    <location>
        <begin position="246"/>
        <end position="279"/>
    </location>
</feature>
<dbReference type="Pfam" id="PF02413">
    <property type="entry name" value="Caudo_TAP"/>
    <property type="match status" value="1"/>
</dbReference>
<feature type="compositionally biased region" description="Pro residues" evidence="1">
    <location>
        <begin position="190"/>
        <end position="199"/>
    </location>
</feature>
<comment type="caution">
    <text evidence="2">The sequence shown here is derived from an EMBL/GenBank/DDBJ whole genome shotgun (WGS) entry which is preliminary data.</text>
</comment>
<evidence type="ECO:0000313" key="3">
    <source>
        <dbReference type="Proteomes" id="UP000220629"/>
    </source>
</evidence>
<gene>
    <name evidence="2" type="ORF">CRM94_38005</name>
</gene>
<sequence length="279" mass="29375">MLIHHYSSSTGEYLSSGQPDADPRNDGRWLIPANATLDAPPERTPTSWPFYRDGAWFLLPDYRGRICYRTDTGEPVEISVAGKTPDELGLTTEPRPSPRHAWVDGAWVVPASVIAAEQQAAAQQTFDMLMAKARKANEGKADAYAAGQLDDEGIYYFKAWAAYQMALVSAFEGASSPDAIVWPSQPAPYVPPKAEPLPPNTSTSPSPTNSADTNATAGTTTDSNASTKQPAASDQAPSPTQDPAGQSTADPAPAAQAAPTQESTSETASAPAPTSTAQP</sequence>
<dbReference type="Proteomes" id="UP000220629">
    <property type="component" value="Unassembled WGS sequence"/>
</dbReference>
<reference evidence="3" key="1">
    <citation type="submission" date="2017-09" db="EMBL/GenBank/DDBJ databases">
        <title>FDA dAtabase for Regulatory Grade micrObial Sequences (FDA-ARGOS): Supporting development and validation of Infectious Disease Dx tests.</title>
        <authorList>
            <person name="Minogue T."/>
            <person name="Wolcott M."/>
            <person name="Wasieloski L."/>
            <person name="Aguilar W."/>
            <person name="Moore D."/>
            <person name="Tallon L."/>
            <person name="Sadzewicz L."/>
            <person name="Ott S."/>
            <person name="Zhao X."/>
            <person name="Nagaraj S."/>
            <person name="Vavikolanu K."/>
            <person name="Aluvathingal J."/>
            <person name="Nadendla S."/>
            <person name="Sichtig H."/>
        </authorList>
    </citation>
    <scope>NUCLEOTIDE SEQUENCE [LARGE SCALE GENOMIC DNA]</scope>
    <source>
        <strain evidence="3">FDAARGOS_390</strain>
    </source>
</reference>
<protein>
    <submittedName>
        <fullName evidence="2">Tail assembly chaperone</fullName>
    </submittedName>
</protein>
<feature type="compositionally biased region" description="Polar residues" evidence="1">
    <location>
        <begin position="1"/>
        <end position="18"/>
    </location>
</feature>
<evidence type="ECO:0000256" key="1">
    <source>
        <dbReference type="SAM" id="MobiDB-lite"/>
    </source>
</evidence>
<dbReference type="InterPro" id="IPR003458">
    <property type="entry name" value="Phage_T4_Gp38_tail_assem"/>
</dbReference>
<dbReference type="AlphaFoldDB" id="A0A2A7S8W1"/>
<accession>A0A2A7S8W1</accession>
<evidence type="ECO:0000313" key="2">
    <source>
        <dbReference type="EMBL" id="PEH40011.1"/>
    </source>
</evidence>